<protein>
    <submittedName>
        <fullName evidence="2">Uncharacterized protein</fullName>
    </submittedName>
</protein>
<organism evidence="2 3">
    <name type="scientific">Plantactinospora solaniradicis</name>
    <dbReference type="NCBI Taxonomy" id="1723736"/>
    <lineage>
        <taxon>Bacteria</taxon>
        <taxon>Bacillati</taxon>
        <taxon>Actinomycetota</taxon>
        <taxon>Actinomycetes</taxon>
        <taxon>Micromonosporales</taxon>
        <taxon>Micromonosporaceae</taxon>
        <taxon>Plantactinospora</taxon>
    </lineage>
</organism>
<comment type="caution">
    <text evidence="2">The sequence shown here is derived from an EMBL/GenBank/DDBJ whole genome shotgun (WGS) entry which is preliminary data.</text>
</comment>
<name>A0ABW1KA85_9ACTN</name>
<dbReference type="RefSeq" id="WP_377421305.1">
    <property type="nucleotide sequence ID" value="NZ_JBHSPR010000010.1"/>
</dbReference>
<evidence type="ECO:0000313" key="2">
    <source>
        <dbReference type="EMBL" id="MFC6017213.1"/>
    </source>
</evidence>
<feature type="compositionally biased region" description="Basic and acidic residues" evidence="1">
    <location>
        <begin position="123"/>
        <end position="132"/>
    </location>
</feature>
<feature type="region of interest" description="Disordered" evidence="1">
    <location>
        <begin position="123"/>
        <end position="143"/>
    </location>
</feature>
<evidence type="ECO:0000313" key="3">
    <source>
        <dbReference type="Proteomes" id="UP001596203"/>
    </source>
</evidence>
<keyword evidence="3" id="KW-1185">Reference proteome</keyword>
<reference evidence="3" key="1">
    <citation type="journal article" date="2019" name="Int. J. Syst. Evol. Microbiol.">
        <title>The Global Catalogue of Microorganisms (GCM) 10K type strain sequencing project: providing services to taxonomists for standard genome sequencing and annotation.</title>
        <authorList>
            <consortium name="The Broad Institute Genomics Platform"/>
            <consortium name="The Broad Institute Genome Sequencing Center for Infectious Disease"/>
            <person name="Wu L."/>
            <person name="Ma J."/>
        </authorList>
    </citation>
    <scope>NUCLEOTIDE SEQUENCE [LARGE SCALE GENOMIC DNA]</scope>
    <source>
        <strain evidence="3">ZS-35-S2</strain>
    </source>
</reference>
<sequence length="143" mass="16069">MQVTYKPEDGGVQSWEFLPGRVRSMEAALVEKTYGKPWEQFCAEVQSGSMKARRALLWHLMRRDHPTTRMEDVPDFYADEVVIEHSLTELLDVRDTLSKADLPEAERTQALAMLDVDIAKAEARGAEPEGKAISKTALLPEPA</sequence>
<dbReference type="EMBL" id="JBHSPR010000010">
    <property type="protein sequence ID" value="MFC6017213.1"/>
    <property type="molecule type" value="Genomic_DNA"/>
</dbReference>
<gene>
    <name evidence="2" type="ORF">ACFP2T_13475</name>
</gene>
<evidence type="ECO:0000256" key="1">
    <source>
        <dbReference type="SAM" id="MobiDB-lite"/>
    </source>
</evidence>
<proteinExistence type="predicted"/>
<accession>A0ABW1KA85</accession>
<dbReference type="Proteomes" id="UP001596203">
    <property type="component" value="Unassembled WGS sequence"/>
</dbReference>